<evidence type="ECO:0000256" key="2">
    <source>
        <dbReference type="ARBA" id="ARBA00023002"/>
    </source>
</evidence>
<dbReference type="HAMAP" id="MF_00712">
    <property type="entry name" value="GcvPA"/>
    <property type="match status" value="1"/>
</dbReference>
<dbReference type="InterPro" id="IPR020581">
    <property type="entry name" value="GDC_P"/>
</dbReference>
<sequence>MHYIPNTDEDIAEMLEVIGVESEEELFSYIPYLLKKSLDLPASLSEVELLRHTMELSERNNNLQKVSSFIGGGSYHHFIPSVVSAVLSRSEFYTSYTPYQPEISQGTLQAIFEFQTYICMLTGMDVCNASMYDGASAAAEAVLMAFRHTGKSRIIASRAVHPHYRQVIETYVGGRGGSFVEIEFELSDGSTSIEALEEAIDDSTACVVIQSPNFFGIIEKIRDFAEVVHKYGALLIVVFTEALAYGLIRPPGEFGADIVGGEGQSLGIPPGFGGPNLGLLGCRLDYLRNLPGRLVGETTDVNGKRAYVLTLTAREQHIRRAKAASNICSNEGLCALAAAVYLSSLGKEGFFNISKINHLKSEYTKRMLLAIPGVRLKFGNSTFNEFVIEIEENPEKLLKQLAERGVIGGISLARYYSELSNSILITVTEMSTLEDIEKLVEGFRKLIQE</sequence>
<name>A0A662D5S9_UNCAE</name>
<dbReference type="PANTHER" id="PTHR42806">
    <property type="entry name" value="GLYCINE CLEAVAGE SYSTEM P-PROTEIN"/>
    <property type="match status" value="1"/>
</dbReference>
<dbReference type="Proteomes" id="UP000280417">
    <property type="component" value="Unassembled WGS sequence"/>
</dbReference>
<dbReference type="EMBL" id="QMQA01000314">
    <property type="protein sequence ID" value="RLE10641.1"/>
    <property type="molecule type" value="Genomic_DNA"/>
</dbReference>
<dbReference type="GO" id="GO:0004375">
    <property type="term" value="F:glycine dehydrogenase (decarboxylating) activity"/>
    <property type="evidence" value="ECO:0007669"/>
    <property type="project" value="UniProtKB-EC"/>
</dbReference>
<dbReference type="AlphaFoldDB" id="A0A662D5S9"/>
<dbReference type="EC" id="1.4.4.2" evidence="4"/>
<dbReference type="InterPro" id="IPR015424">
    <property type="entry name" value="PyrdxlP-dep_Trfase"/>
</dbReference>
<dbReference type="NCBIfam" id="NF001696">
    <property type="entry name" value="PRK00451.1"/>
    <property type="match status" value="1"/>
</dbReference>
<dbReference type="InterPro" id="IPR049315">
    <property type="entry name" value="GDC-P_N"/>
</dbReference>
<evidence type="ECO:0000256" key="1">
    <source>
        <dbReference type="ARBA" id="ARBA00003788"/>
    </source>
</evidence>
<evidence type="ECO:0000259" key="5">
    <source>
        <dbReference type="Pfam" id="PF02347"/>
    </source>
</evidence>
<dbReference type="SUPFAM" id="SSF53383">
    <property type="entry name" value="PLP-dependent transferases"/>
    <property type="match status" value="1"/>
</dbReference>
<dbReference type="PANTHER" id="PTHR42806:SF1">
    <property type="entry name" value="GLYCINE DEHYDROGENASE (DECARBOXYLATING)"/>
    <property type="match status" value="1"/>
</dbReference>
<proteinExistence type="inferred from homology"/>
<protein>
    <recommendedName>
        <fullName evidence="4">Probable glycine dehydrogenase (decarboxylating) subunit 1</fullName>
        <ecNumber evidence="4">1.4.4.2</ecNumber>
    </recommendedName>
    <alternativeName>
        <fullName evidence="4">Glycine cleavage system P-protein subunit 1</fullName>
    </alternativeName>
    <alternativeName>
        <fullName evidence="4">Glycine decarboxylase subunit 1</fullName>
    </alternativeName>
    <alternativeName>
        <fullName evidence="4">Glycine dehydrogenase (aminomethyl-transferring) subunit 1</fullName>
    </alternativeName>
</protein>
<dbReference type="InterPro" id="IPR023010">
    <property type="entry name" value="GcvPA"/>
</dbReference>
<evidence type="ECO:0000313" key="7">
    <source>
        <dbReference type="Proteomes" id="UP000280417"/>
    </source>
</evidence>
<keyword evidence="2 4" id="KW-0560">Oxidoreductase</keyword>
<evidence type="ECO:0000256" key="3">
    <source>
        <dbReference type="ARBA" id="ARBA00049026"/>
    </source>
</evidence>
<comment type="caution">
    <text evidence="6">The sequence shown here is derived from an EMBL/GenBank/DDBJ whole genome shotgun (WGS) entry which is preliminary data.</text>
</comment>
<comment type="catalytic activity">
    <reaction evidence="3 4">
        <text>N(6)-[(R)-lipoyl]-L-lysyl-[glycine-cleavage complex H protein] + glycine + H(+) = N(6)-[(R)-S(8)-aminomethyldihydrolipoyl]-L-lysyl-[glycine-cleavage complex H protein] + CO2</text>
        <dbReference type="Rhea" id="RHEA:24304"/>
        <dbReference type="Rhea" id="RHEA-COMP:10494"/>
        <dbReference type="Rhea" id="RHEA-COMP:10495"/>
        <dbReference type="ChEBI" id="CHEBI:15378"/>
        <dbReference type="ChEBI" id="CHEBI:16526"/>
        <dbReference type="ChEBI" id="CHEBI:57305"/>
        <dbReference type="ChEBI" id="CHEBI:83099"/>
        <dbReference type="ChEBI" id="CHEBI:83143"/>
        <dbReference type="EC" id="1.4.4.2"/>
    </reaction>
</comment>
<dbReference type="GO" id="GO:0019464">
    <property type="term" value="P:glycine decarboxylation via glycine cleavage system"/>
    <property type="evidence" value="ECO:0007669"/>
    <property type="project" value="UniProtKB-UniRule"/>
</dbReference>
<organism evidence="6 7">
    <name type="scientific">Aerophobetes bacterium</name>
    <dbReference type="NCBI Taxonomy" id="2030807"/>
    <lineage>
        <taxon>Bacteria</taxon>
        <taxon>Candidatus Aerophobota</taxon>
    </lineage>
</organism>
<dbReference type="Pfam" id="PF02347">
    <property type="entry name" value="GDC-P"/>
    <property type="match status" value="1"/>
</dbReference>
<dbReference type="PIRSF" id="PIRSF006815">
    <property type="entry name" value="GcvPA"/>
    <property type="match status" value="1"/>
</dbReference>
<dbReference type="Gene3D" id="3.40.640.10">
    <property type="entry name" value="Type I PLP-dependent aspartate aminotransferase-like (Major domain)"/>
    <property type="match status" value="1"/>
</dbReference>
<dbReference type="CDD" id="cd00613">
    <property type="entry name" value="GDC-P"/>
    <property type="match status" value="1"/>
</dbReference>
<accession>A0A662D5S9</accession>
<comment type="similarity">
    <text evidence="4">Belongs to the GcvP family. N-terminal subunit subfamily.</text>
</comment>
<gene>
    <name evidence="4" type="primary">gcvPA</name>
    <name evidence="6" type="ORF">DRJ04_09085</name>
</gene>
<evidence type="ECO:0000313" key="6">
    <source>
        <dbReference type="EMBL" id="RLE10641.1"/>
    </source>
</evidence>
<evidence type="ECO:0000256" key="4">
    <source>
        <dbReference type="HAMAP-Rule" id="MF_00712"/>
    </source>
</evidence>
<comment type="function">
    <text evidence="1 4">The glycine cleavage system catalyzes the degradation of glycine. The P protein binds the alpha-amino group of glycine through its pyridoxal phosphate cofactor; CO(2) is released and the remaining methylamine moiety is then transferred to the lipoamide cofactor of the H protein.</text>
</comment>
<dbReference type="Gene3D" id="3.90.1150.10">
    <property type="entry name" value="Aspartate Aminotransferase, domain 1"/>
    <property type="match status" value="1"/>
</dbReference>
<reference evidence="6 7" key="1">
    <citation type="submission" date="2018-06" db="EMBL/GenBank/DDBJ databases">
        <title>Extensive metabolic versatility and redundancy in microbially diverse, dynamic hydrothermal sediments.</title>
        <authorList>
            <person name="Dombrowski N."/>
            <person name="Teske A."/>
            <person name="Baker B.J."/>
        </authorList>
    </citation>
    <scope>NUCLEOTIDE SEQUENCE [LARGE SCALE GENOMIC DNA]</scope>
    <source>
        <strain evidence="6">B3_G15</strain>
    </source>
</reference>
<dbReference type="GO" id="GO:0009116">
    <property type="term" value="P:nucleoside metabolic process"/>
    <property type="evidence" value="ECO:0007669"/>
    <property type="project" value="InterPro"/>
</dbReference>
<dbReference type="InterPro" id="IPR015421">
    <property type="entry name" value="PyrdxlP-dep_Trfase_major"/>
</dbReference>
<feature type="domain" description="Glycine cleavage system P-protein N-terminal" evidence="5">
    <location>
        <begin position="2"/>
        <end position="441"/>
    </location>
</feature>
<comment type="subunit">
    <text evidence="4">The glycine cleavage system is composed of four proteins: P, T, L and H. In this organism, the P 'protein' is a heterodimer of two subunits.</text>
</comment>
<dbReference type="InterPro" id="IPR015422">
    <property type="entry name" value="PyrdxlP-dep_Trfase_small"/>
</dbReference>